<dbReference type="AlphaFoldDB" id="A0A4T0ICE7"/>
<evidence type="ECO:0000313" key="5">
    <source>
        <dbReference type="EMBL" id="TIB16333.1"/>
    </source>
</evidence>
<keyword evidence="1" id="KW-0479">Metal-binding</keyword>
<dbReference type="EMBL" id="SPOF01000004">
    <property type="protein sequence ID" value="TIB16333.1"/>
    <property type="molecule type" value="Genomic_DNA"/>
</dbReference>
<protein>
    <recommendedName>
        <fullName evidence="4">C2 domain-containing protein</fullName>
    </recommendedName>
</protein>
<dbReference type="SUPFAM" id="SSF49562">
    <property type="entry name" value="C2 domain (Calcium/lipid-binding domain, CaLB)"/>
    <property type="match status" value="1"/>
</dbReference>
<feature type="domain" description="C2" evidence="4">
    <location>
        <begin position="1"/>
        <end position="135"/>
    </location>
</feature>
<gene>
    <name evidence="5" type="ORF">E3P90_00443</name>
</gene>
<feature type="compositionally biased region" description="Low complexity" evidence="3">
    <location>
        <begin position="201"/>
        <end position="224"/>
    </location>
</feature>
<feature type="compositionally biased region" description="Pro residues" evidence="3">
    <location>
        <begin position="347"/>
        <end position="357"/>
    </location>
</feature>
<evidence type="ECO:0000256" key="3">
    <source>
        <dbReference type="SAM" id="MobiDB-lite"/>
    </source>
</evidence>
<dbReference type="SMART" id="SM00239">
    <property type="entry name" value="C2"/>
    <property type="match status" value="1"/>
</dbReference>
<sequence>MSPPRPPPKQFEAGNEIGTLVIVVDRARNLVDKQRIGKQSPYVTLRIPSSPVPTKRTQTINRGGQAPEWDAELRFPIMSELEDSMGRRSSSASTASTKSMSVVCWADDSRDPTKVGEAFVDLTRSLTKGEDDLWVPLTLDSKDGGKYRGEVRLELTFFSNASPPPKKYPTKPATQSLATPTRPPAKRAPRLSAPGERQPTSSSSGNNNGNMSGSIATTTSTSTANLGHPTSLRPGHPATIPQSLRTRQSLSNMSLYRPDYIDGGELRIPSPLPSPQPENIPASTSPIRQPSPNTYAIQPVYQEQPLNGHQEHYQQPLYQVSPGHSPIPQVSQVQPLQSSQTSQPSQPSQPLPQPPQAPLQQVQLQQMQQMQMPPMQQATPVTPIPPPRTSPIPPVSQMPPQGPQGPQFPQVSQQIPIVGQSPVFAQYPSQYGAPLPVSASAPPPAQAQAPAPQGSWSPWQNPSDVQYSGAHAMYAQQQPSPMSQPPQPSQQSQPSRPLPSAPAIQSPFPQYPPPGAPTQPPQVPQPPPSNVVYAPPPPTVPQQPVQMYPNYPPPPIGGMYGAYNGYDTGQIQAQAHSHTHIQH</sequence>
<feature type="compositionally biased region" description="Polar residues" evidence="3">
    <location>
        <begin position="281"/>
        <end position="296"/>
    </location>
</feature>
<reference evidence="5 6" key="1">
    <citation type="submission" date="2019-03" db="EMBL/GenBank/DDBJ databases">
        <title>Sequencing 23 genomes of Wallemia ichthyophaga.</title>
        <authorList>
            <person name="Gostincar C."/>
        </authorList>
    </citation>
    <scope>NUCLEOTIDE SEQUENCE [LARGE SCALE GENOMIC DNA]</scope>
    <source>
        <strain evidence="5 6">EXF-8621</strain>
    </source>
</reference>
<feature type="compositionally biased region" description="Low complexity" evidence="3">
    <location>
        <begin position="404"/>
        <end position="415"/>
    </location>
</feature>
<feature type="compositionally biased region" description="Pro residues" evidence="3">
    <location>
        <begin position="382"/>
        <end position="403"/>
    </location>
</feature>
<dbReference type="GO" id="GO:0046872">
    <property type="term" value="F:metal ion binding"/>
    <property type="evidence" value="ECO:0007669"/>
    <property type="project" value="UniProtKB-KW"/>
</dbReference>
<proteinExistence type="predicted"/>
<feature type="compositionally biased region" description="Pro residues" evidence="3">
    <location>
        <begin position="509"/>
        <end position="541"/>
    </location>
</feature>
<evidence type="ECO:0000259" key="4">
    <source>
        <dbReference type="PROSITE" id="PS50004"/>
    </source>
</evidence>
<evidence type="ECO:0000256" key="2">
    <source>
        <dbReference type="ARBA" id="ARBA00022837"/>
    </source>
</evidence>
<dbReference type="PANTHER" id="PTHR46502">
    <property type="entry name" value="C2 DOMAIN-CONTAINING"/>
    <property type="match status" value="1"/>
</dbReference>
<name>A0A4T0ICE7_WALIC</name>
<accession>A0A4T0ICE7</accession>
<dbReference type="InterPro" id="IPR000008">
    <property type="entry name" value="C2_dom"/>
</dbReference>
<feature type="compositionally biased region" description="Low complexity" evidence="3">
    <location>
        <begin position="433"/>
        <end position="458"/>
    </location>
</feature>
<dbReference type="Proteomes" id="UP000306954">
    <property type="component" value="Unassembled WGS sequence"/>
</dbReference>
<feature type="compositionally biased region" description="Polar residues" evidence="3">
    <location>
        <begin position="240"/>
        <end position="254"/>
    </location>
</feature>
<evidence type="ECO:0000256" key="1">
    <source>
        <dbReference type="ARBA" id="ARBA00022723"/>
    </source>
</evidence>
<dbReference type="Gene3D" id="2.60.40.150">
    <property type="entry name" value="C2 domain"/>
    <property type="match status" value="1"/>
</dbReference>
<evidence type="ECO:0000313" key="6">
    <source>
        <dbReference type="Proteomes" id="UP000306954"/>
    </source>
</evidence>
<organism evidence="5 6">
    <name type="scientific">Wallemia ichthyophaga</name>
    <dbReference type="NCBI Taxonomy" id="245174"/>
    <lineage>
        <taxon>Eukaryota</taxon>
        <taxon>Fungi</taxon>
        <taxon>Dikarya</taxon>
        <taxon>Basidiomycota</taxon>
        <taxon>Wallemiomycotina</taxon>
        <taxon>Wallemiomycetes</taxon>
        <taxon>Wallemiales</taxon>
        <taxon>Wallemiaceae</taxon>
        <taxon>Wallemia</taxon>
    </lineage>
</organism>
<dbReference type="InterPro" id="IPR035892">
    <property type="entry name" value="C2_domain_sf"/>
</dbReference>
<dbReference type="PROSITE" id="PS50004">
    <property type="entry name" value="C2"/>
    <property type="match status" value="1"/>
</dbReference>
<feature type="compositionally biased region" description="Low complexity" evidence="3">
    <location>
        <begin position="358"/>
        <end position="381"/>
    </location>
</feature>
<feature type="region of interest" description="Disordered" evidence="3">
    <location>
        <begin position="158"/>
        <end position="552"/>
    </location>
</feature>
<feature type="compositionally biased region" description="Low complexity" evidence="3">
    <location>
        <begin position="328"/>
        <end position="346"/>
    </location>
</feature>
<keyword evidence="2" id="KW-0106">Calcium</keyword>
<feature type="region of interest" description="Disordered" evidence="3">
    <location>
        <begin position="47"/>
        <end position="68"/>
    </location>
</feature>
<dbReference type="PANTHER" id="PTHR46502:SF2">
    <property type="entry name" value="16 KDA PHLOEM PROTEIN 2"/>
    <property type="match status" value="1"/>
</dbReference>
<comment type="caution">
    <text evidence="5">The sequence shown here is derived from an EMBL/GenBank/DDBJ whole genome shotgun (WGS) entry which is preliminary data.</text>
</comment>
<dbReference type="Pfam" id="PF00168">
    <property type="entry name" value="C2"/>
    <property type="match status" value="1"/>
</dbReference>